<reference evidence="2" key="2">
    <citation type="submission" date="2021-09" db="EMBL/GenBank/DDBJ databases">
        <authorList>
            <person name="Jia N."/>
            <person name="Wang J."/>
            <person name="Shi W."/>
            <person name="Du L."/>
            <person name="Sun Y."/>
            <person name="Zhan W."/>
            <person name="Jiang J."/>
            <person name="Wang Q."/>
            <person name="Zhang B."/>
            <person name="Ji P."/>
            <person name="Sakyi L.B."/>
            <person name="Cui X."/>
            <person name="Yuan T."/>
            <person name="Jiang B."/>
            <person name="Yang W."/>
            <person name="Lam T.T.-Y."/>
            <person name="Chang Q."/>
            <person name="Ding S."/>
            <person name="Wang X."/>
            <person name="Zhu J."/>
            <person name="Ruan X."/>
            <person name="Zhao L."/>
            <person name="Wei J."/>
            <person name="Que T."/>
            <person name="Du C."/>
            <person name="Cheng J."/>
            <person name="Dai P."/>
            <person name="Han X."/>
            <person name="Huang E."/>
            <person name="Gao Y."/>
            <person name="Liu J."/>
            <person name="Shao H."/>
            <person name="Ye R."/>
            <person name="Li L."/>
            <person name="Wei W."/>
            <person name="Wang X."/>
            <person name="Wang C."/>
            <person name="Huo Q."/>
            <person name="Li W."/>
            <person name="Guo W."/>
            <person name="Chen H."/>
            <person name="Chen S."/>
            <person name="Zhou L."/>
            <person name="Zhou L."/>
            <person name="Ni X."/>
            <person name="Tian J."/>
            <person name="Zhou Y."/>
            <person name="Sheng Y."/>
            <person name="Liu T."/>
            <person name="Pan Y."/>
            <person name="Xia L."/>
            <person name="Li J."/>
            <person name="Zhao F."/>
            <person name="Cao W."/>
        </authorList>
    </citation>
    <scope>NUCLEOTIDE SEQUENCE</scope>
    <source>
        <strain evidence="2">Rsan-2018</strain>
        <tissue evidence="2">Larvae</tissue>
    </source>
</reference>
<feature type="region of interest" description="Disordered" evidence="1">
    <location>
        <begin position="105"/>
        <end position="131"/>
    </location>
</feature>
<evidence type="ECO:0000313" key="3">
    <source>
        <dbReference type="Proteomes" id="UP000821837"/>
    </source>
</evidence>
<organism evidence="2 3">
    <name type="scientific">Rhipicephalus sanguineus</name>
    <name type="common">Brown dog tick</name>
    <name type="synonym">Ixodes sanguineus</name>
    <dbReference type="NCBI Taxonomy" id="34632"/>
    <lineage>
        <taxon>Eukaryota</taxon>
        <taxon>Metazoa</taxon>
        <taxon>Ecdysozoa</taxon>
        <taxon>Arthropoda</taxon>
        <taxon>Chelicerata</taxon>
        <taxon>Arachnida</taxon>
        <taxon>Acari</taxon>
        <taxon>Parasitiformes</taxon>
        <taxon>Ixodida</taxon>
        <taxon>Ixodoidea</taxon>
        <taxon>Ixodidae</taxon>
        <taxon>Rhipicephalinae</taxon>
        <taxon>Rhipicephalus</taxon>
        <taxon>Rhipicephalus</taxon>
    </lineage>
</organism>
<evidence type="ECO:0000256" key="1">
    <source>
        <dbReference type="SAM" id="MobiDB-lite"/>
    </source>
</evidence>
<comment type="caution">
    <text evidence="2">The sequence shown here is derived from an EMBL/GenBank/DDBJ whole genome shotgun (WGS) entry which is preliminary data.</text>
</comment>
<evidence type="ECO:0000313" key="2">
    <source>
        <dbReference type="EMBL" id="KAH7968584.1"/>
    </source>
</evidence>
<dbReference type="EMBL" id="JABSTV010001248">
    <property type="protein sequence ID" value="KAH7968584.1"/>
    <property type="molecule type" value="Genomic_DNA"/>
</dbReference>
<dbReference type="Proteomes" id="UP000821837">
    <property type="component" value="Unassembled WGS sequence"/>
</dbReference>
<feature type="compositionally biased region" description="Basic residues" evidence="1">
    <location>
        <begin position="115"/>
        <end position="125"/>
    </location>
</feature>
<protein>
    <submittedName>
        <fullName evidence="2">Uncharacterized protein</fullName>
    </submittedName>
</protein>
<sequence>MVLRVPVESQAVNHEESNGGLPSCELRACLFRYKPNPPEDVETLLNQLEEHVPSVMDYPAYWICRCVCYEKAGDSAEAIKSLSLGLDFVATGRSELTDALDSLMKKSPGATRSSPARKHEHKQNRKPNLEHVSTENVFASTIIDYKVYEKPGLNQ</sequence>
<name>A0A9D4Q5V5_RHISA</name>
<dbReference type="AlphaFoldDB" id="A0A9D4Q5V5"/>
<keyword evidence="3" id="KW-1185">Reference proteome</keyword>
<dbReference type="VEuPathDB" id="VectorBase:RSAN_033492"/>
<accession>A0A9D4Q5V5</accession>
<gene>
    <name evidence="2" type="ORF">HPB52_009841</name>
</gene>
<reference evidence="2" key="1">
    <citation type="journal article" date="2020" name="Cell">
        <title>Large-Scale Comparative Analyses of Tick Genomes Elucidate Their Genetic Diversity and Vector Capacities.</title>
        <authorList>
            <consortium name="Tick Genome and Microbiome Consortium (TIGMIC)"/>
            <person name="Jia N."/>
            <person name="Wang J."/>
            <person name="Shi W."/>
            <person name="Du L."/>
            <person name="Sun Y."/>
            <person name="Zhan W."/>
            <person name="Jiang J.F."/>
            <person name="Wang Q."/>
            <person name="Zhang B."/>
            <person name="Ji P."/>
            <person name="Bell-Sakyi L."/>
            <person name="Cui X.M."/>
            <person name="Yuan T.T."/>
            <person name="Jiang B.G."/>
            <person name="Yang W.F."/>
            <person name="Lam T.T."/>
            <person name="Chang Q.C."/>
            <person name="Ding S.J."/>
            <person name="Wang X.J."/>
            <person name="Zhu J.G."/>
            <person name="Ruan X.D."/>
            <person name="Zhao L."/>
            <person name="Wei J.T."/>
            <person name="Ye R.Z."/>
            <person name="Que T.C."/>
            <person name="Du C.H."/>
            <person name="Zhou Y.H."/>
            <person name="Cheng J.X."/>
            <person name="Dai P.F."/>
            <person name="Guo W.B."/>
            <person name="Han X.H."/>
            <person name="Huang E.J."/>
            <person name="Li L.F."/>
            <person name="Wei W."/>
            <person name="Gao Y.C."/>
            <person name="Liu J.Z."/>
            <person name="Shao H.Z."/>
            <person name="Wang X."/>
            <person name="Wang C.C."/>
            <person name="Yang T.C."/>
            <person name="Huo Q.B."/>
            <person name="Li W."/>
            <person name="Chen H.Y."/>
            <person name="Chen S.E."/>
            <person name="Zhou L.G."/>
            <person name="Ni X.B."/>
            <person name="Tian J.H."/>
            <person name="Sheng Y."/>
            <person name="Liu T."/>
            <person name="Pan Y.S."/>
            <person name="Xia L.Y."/>
            <person name="Li J."/>
            <person name="Zhao F."/>
            <person name="Cao W.C."/>
        </authorList>
    </citation>
    <scope>NUCLEOTIDE SEQUENCE</scope>
    <source>
        <strain evidence="2">Rsan-2018</strain>
    </source>
</reference>
<proteinExistence type="predicted"/>